<dbReference type="NCBIfam" id="TIGR02385">
    <property type="entry name" value="RelE_StbE"/>
    <property type="match status" value="1"/>
</dbReference>
<dbReference type="EMBL" id="JACWUN010000020">
    <property type="protein sequence ID" value="MBD1401721.1"/>
    <property type="molecule type" value="Genomic_DNA"/>
</dbReference>
<name>A0A8J6QYC9_9BACT</name>
<keyword evidence="4" id="KW-1185">Reference proteome</keyword>
<comment type="similarity">
    <text evidence="1">Belongs to the RelE toxin family.</text>
</comment>
<evidence type="ECO:0000256" key="2">
    <source>
        <dbReference type="ARBA" id="ARBA00022649"/>
    </source>
</evidence>
<keyword evidence="2" id="KW-1277">Toxin-antitoxin system</keyword>
<proteinExistence type="inferred from homology"/>
<dbReference type="SUPFAM" id="SSF143011">
    <property type="entry name" value="RelE-like"/>
    <property type="match status" value="1"/>
</dbReference>
<dbReference type="PANTHER" id="PTHR35601">
    <property type="entry name" value="TOXIN RELE"/>
    <property type="match status" value="1"/>
</dbReference>
<comment type="caution">
    <text evidence="3">The sequence shown here is derived from an EMBL/GenBank/DDBJ whole genome shotgun (WGS) entry which is preliminary data.</text>
</comment>
<dbReference type="RefSeq" id="WP_191157607.1">
    <property type="nucleotide sequence ID" value="NZ_JACWUN010000020.1"/>
</dbReference>
<reference evidence="3" key="1">
    <citation type="submission" date="2020-09" db="EMBL/GenBank/DDBJ databases">
        <title>Pelobacter alkaliphilus sp. nov., a novel anaerobic arsenate-reducing bacterium from terrestrial mud volcano.</title>
        <authorList>
            <person name="Khomyakova M.A."/>
            <person name="Merkel A.Y."/>
            <person name="Slobodkin A.I."/>
        </authorList>
    </citation>
    <scope>NUCLEOTIDE SEQUENCE</scope>
    <source>
        <strain evidence="3">M08fum</strain>
    </source>
</reference>
<dbReference type="Pfam" id="PF05016">
    <property type="entry name" value="ParE_toxin"/>
    <property type="match status" value="1"/>
</dbReference>
<dbReference type="InterPro" id="IPR035093">
    <property type="entry name" value="RelE/ParE_toxin_dom_sf"/>
</dbReference>
<gene>
    <name evidence="3" type="ORF">ICT70_13730</name>
</gene>
<dbReference type="AlphaFoldDB" id="A0A8J6QYC9"/>
<accession>A0A8J6QYC9</accession>
<sequence>MAWTIKYLESLKKQVKKLDPQVRRDIRSYLEQRVAKLDNPRDLGQPLSANLKGLWRYRVGNYRIICDIPDQELIILVVRIGHRKQVYGSSDKLF</sequence>
<organism evidence="3 4">
    <name type="scientific">Pelovirga terrestris</name>
    <dbReference type="NCBI Taxonomy" id="2771352"/>
    <lineage>
        <taxon>Bacteria</taxon>
        <taxon>Pseudomonadati</taxon>
        <taxon>Thermodesulfobacteriota</taxon>
        <taxon>Desulfuromonadia</taxon>
        <taxon>Geobacterales</taxon>
        <taxon>Geobacteraceae</taxon>
        <taxon>Pelovirga</taxon>
    </lineage>
</organism>
<dbReference type="InterPro" id="IPR007712">
    <property type="entry name" value="RelE/ParE_toxin"/>
</dbReference>
<dbReference type="Proteomes" id="UP000632828">
    <property type="component" value="Unassembled WGS sequence"/>
</dbReference>
<dbReference type="PANTHER" id="PTHR35601:SF1">
    <property type="entry name" value="TOXIN RELE"/>
    <property type="match status" value="1"/>
</dbReference>
<evidence type="ECO:0000313" key="4">
    <source>
        <dbReference type="Proteomes" id="UP000632828"/>
    </source>
</evidence>
<dbReference type="Gene3D" id="3.30.2310.20">
    <property type="entry name" value="RelE-like"/>
    <property type="match status" value="1"/>
</dbReference>
<evidence type="ECO:0000313" key="3">
    <source>
        <dbReference type="EMBL" id="MBD1401721.1"/>
    </source>
</evidence>
<evidence type="ECO:0000256" key="1">
    <source>
        <dbReference type="ARBA" id="ARBA00006226"/>
    </source>
</evidence>
<protein>
    <submittedName>
        <fullName evidence="3">Type II toxin-antitoxin system RelE/ParE family toxin</fullName>
    </submittedName>
</protein>